<feature type="region of interest" description="Disordered" evidence="1">
    <location>
        <begin position="29"/>
        <end position="53"/>
    </location>
</feature>
<evidence type="ECO:0000313" key="3">
    <source>
        <dbReference type="Proteomes" id="UP000634136"/>
    </source>
</evidence>
<sequence>MAQFLKNGFFIGAKAINPVISQELPYKSSDIQMRRNRNDTYPVGEGEGENEED</sequence>
<dbReference type="AlphaFoldDB" id="A0A835CJB1"/>
<reference evidence="2" key="1">
    <citation type="submission" date="2020-09" db="EMBL/GenBank/DDBJ databases">
        <title>Genome-Enabled Discovery of Anthraquinone Biosynthesis in Senna tora.</title>
        <authorList>
            <person name="Kang S.-H."/>
            <person name="Pandey R.P."/>
            <person name="Lee C.-M."/>
            <person name="Sim J.-S."/>
            <person name="Jeong J.-T."/>
            <person name="Choi B.-S."/>
            <person name="Jung M."/>
            <person name="Ginzburg D."/>
            <person name="Zhao K."/>
            <person name="Won S.Y."/>
            <person name="Oh T.-J."/>
            <person name="Yu Y."/>
            <person name="Kim N.-H."/>
            <person name="Lee O.R."/>
            <person name="Lee T.-H."/>
            <person name="Bashyal P."/>
            <person name="Kim T.-S."/>
            <person name="Lee W.-H."/>
            <person name="Kawkins C."/>
            <person name="Kim C.-K."/>
            <person name="Kim J.S."/>
            <person name="Ahn B.O."/>
            <person name="Rhee S.Y."/>
            <person name="Sohng J.K."/>
        </authorList>
    </citation>
    <scope>NUCLEOTIDE SEQUENCE</scope>
    <source>
        <tissue evidence="2">Leaf</tissue>
    </source>
</reference>
<protein>
    <submittedName>
        <fullName evidence="2">Uncharacterized protein</fullName>
    </submittedName>
</protein>
<dbReference type="EMBL" id="JAAIUW010000002">
    <property type="protein sequence ID" value="KAF7841187.1"/>
    <property type="molecule type" value="Genomic_DNA"/>
</dbReference>
<gene>
    <name evidence="2" type="ORF">G2W53_003485</name>
</gene>
<accession>A0A835CJB1</accession>
<proteinExistence type="predicted"/>
<dbReference type="Proteomes" id="UP000634136">
    <property type="component" value="Unassembled WGS sequence"/>
</dbReference>
<comment type="caution">
    <text evidence="2">The sequence shown here is derived from an EMBL/GenBank/DDBJ whole genome shotgun (WGS) entry which is preliminary data.</text>
</comment>
<organism evidence="2 3">
    <name type="scientific">Senna tora</name>
    <dbReference type="NCBI Taxonomy" id="362788"/>
    <lineage>
        <taxon>Eukaryota</taxon>
        <taxon>Viridiplantae</taxon>
        <taxon>Streptophyta</taxon>
        <taxon>Embryophyta</taxon>
        <taxon>Tracheophyta</taxon>
        <taxon>Spermatophyta</taxon>
        <taxon>Magnoliopsida</taxon>
        <taxon>eudicotyledons</taxon>
        <taxon>Gunneridae</taxon>
        <taxon>Pentapetalae</taxon>
        <taxon>rosids</taxon>
        <taxon>fabids</taxon>
        <taxon>Fabales</taxon>
        <taxon>Fabaceae</taxon>
        <taxon>Caesalpinioideae</taxon>
        <taxon>Cassia clade</taxon>
        <taxon>Senna</taxon>
    </lineage>
</organism>
<name>A0A835CJB1_9FABA</name>
<keyword evidence="3" id="KW-1185">Reference proteome</keyword>
<evidence type="ECO:0000313" key="2">
    <source>
        <dbReference type="EMBL" id="KAF7841187.1"/>
    </source>
</evidence>
<evidence type="ECO:0000256" key="1">
    <source>
        <dbReference type="SAM" id="MobiDB-lite"/>
    </source>
</evidence>